<dbReference type="PROSITE" id="PS01031">
    <property type="entry name" value="SHSP"/>
    <property type="match status" value="1"/>
</dbReference>
<evidence type="ECO:0000259" key="4">
    <source>
        <dbReference type="PROSITE" id="PS01031"/>
    </source>
</evidence>
<name>A0AAV4Q9P2_CAEEX</name>
<dbReference type="PANTHER" id="PTHR45640:SF26">
    <property type="entry name" value="RE23625P"/>
    <property type="match status" value="1"/>
</dbReference>
<accession>A0AAV4Q9P2</accession>
<evidence type="ECO:0000313" key="6">
    <source>
        <dbReference type="Proteomes" id="UP001054945"/>
    </source>
</evidence>
<dbReference type="Pfam" id="PF00011">
    <property type="entry name" value="HSP20"/>
    <property type="match status" value="1"/>
</dbReference>
<feature type="region of interest" description="Disordered" evidence="3">
    <location>
        <begin position="1"/>
        <end position="49"/>
    </location>
</feature>
<organism evidence="5 6">
    <name type="scientific">Caerostris extrusa</name>
    <name type="common">Bark spider</name>
    <name type="synonym">Caerostris bankana</name>
    <dbReference type="NCBI Taxonomy" id="172846"/>
    <lineage>
        <taxon>Eukaryota</taxon>
        <taxon>Metazoa</taxon>
        <taxon>Ecdysozoa</taxon>
        <taxon>Arthropoda</taxon>
        <taxon>Chelicerata</taxon>
        <taxon>Arachnida</taxon>
        <taxon>Araneae</taxon>
        <taxon>Araneomorphae</taxon>
        <taxon>Entelegynae</taxon>
        <taxon>Araneoidea</taxon>
        <taxon>Araneidae</taxon>
        <taxon>Caerostris</taxon>
    </lineage>
</organism>
<gene>
    <name evidence="5" type="primary">l(2)efl_12</name>
    <name evidence="5" type="ORF">CEXT_268051</name>
</gene>
<evidence type="ECO:0000256" key="2">
    <source>
        <dbReference type="RuleBase" id="RU003616"/>
    </source>
</evidence>
<dbReference type="AlphaFoldDB" id="A0AAV4Q9P2"/>
<evidence type="ECO:0000313" key="5">
    <source>
        <dbReference type="EMBL" id="GIY04730.1"/>
    </source>
</evidence>
<dbReference type="InterPro" id="IPR008978">
    <property type="entry name" value="HSP20-like_chaperone"/>
</dbReference>
<dbReference type="GO" id="GO:0005737">
    <property type="term" value="C:cytoplasm"/>
    <property type="evidence" value="ECO:0007669"/>
    <property type="project" value="TreeGrafter"/>
</dbReference>
<sequence>MLPRLLRDSNEPTDHDILPGGVSPLLTSSNQRPQVPAAARRSDAKRDSDKFQVTFSAKTFRPDEIDVKTVDNFVVIHGKHEELPDEYGFVSREFTRRCQLPDDVEPSLRPHLSETRWFADDRSPTKKRLEPPPRRKELFLLQWSC</sequence>
<feature type="compositionally biased region" description="Basic and acidic residues" evidence="3">
    <location>
        <begin position="1"/>
        <end position="17"/>
    </location>
</feature>
<dbReference type="PANTHER" id="PTHR45640">
    <property type="entry name" value="HEAT SHOCK PROTEIN HSP-12.2-RELATED"/>
    <property type="match status" value="1"/>
</dbReference>
<dbReference type="EMBL" id="BPLR01005748">
    <property type="protein sequence ID" value="GIY04730.1"/>
    <property type="molecule type" value="Genomic_DNA"/>
</dbReference>
<proteinExistence type="inferred from homology"/>
<dbReference type="InterPro" id="IPR002068">
    <property type="entry name" value="A-crystallin/Hsp20_dom"/>
</dbReference>
<feature type="domain" description="SHSP" evidence="4">
    <location>
        <begin position="33"/>
        <end position="141"/>
    </location>
</feature>
<protein>
    <submittedName>
        <fullName evidence="5">Protein lethal(2)essential for life</fullName>
    </submittedName>
</protein>
<reference evidence="5 6" key="1">
    <citation type="submission" date="2021-06" db="EMBL/GenBank/DDBJ databases">
        <title>Caerostris extrusa draft genome.</title>
        <authorList>
            <person name="Kono N."/>
            <person name="Arakawa K."/>
        </authorList>
    </citation>
    <scope>NUCLEOTIDE SEQUENCE [LARGE SCALE GENOMIC DNA]</scope>
</reference>
<feature type="compositionally biased region" description="Basic and acidic residues" evidence="3">
    <location>
        <begin position="40"/>
        <end position="49"/>
    </location>
</feature>
<evidence type="ECO:0000256" key="1">
    <source>
        <dbReference type="PROSITE-ProRule" id="PRU00285"/>
    </source>
</evidence>
<dbReference type="InterPro" id="IPR001436">
    <property type="entry name" value="Alpha-crystallin/sHSP_animal"/>
</dbReference>
<dbReference type="SUPFAM" id="SSF49764">
    <property type="entry name" value="HSP20-like chaperones"/>
    <property type="match status" value="1"/>
</dbReference>
<dbReference type="Proteomes" id="UP001054945">
    <property type="component" value="Unassembled WGS sequence"/>
</dbReference>
<dbReference type="CDD" id="cd06526">
    <property type="entry name" value="metazoan_ACD"/>
    <property type="match status" value="1"/>
</dbReference>
<dbReference type="Gene3D" id="2.60.40.790">
    <property type="match status" value="1"/>
</dbReference>
<comment type="similarity">
    <text evidence="1 2">Belongs to the small heat shock protein (HSP20) family.</text>
</comment>
<dbReference type="GO" id="GO:0051082">
    <property type="term" value="F:unfolded protein binding"/>
    <property type="evidence" value="ECO:0007669"/>
    <property type="project" value="TreeGrafter"/>
</dbReference>
<keyword evidence="6" id="KW-1185">Reference proteome</keyword>
<dbReference type="GO" id="GO:0005634">
    <property type="term" value="C:nucleus"/>
    <property type="evidence" value="ECO:0007669"/>
    <property type="project" value="TreeGrafter"/>
</dbReference>
<comment type="caution">
    <text evidence="5">The sequence shown here is derived from an EMBL/GenBank/DDBJ whole genome shotgun (WGS) entry which is preliminary data.</text>
</comment>
<dbReference type="PRINTS" id="PR00299">
    <property type="entry name" value="ACRYSTALLIN"/>
</dbReference>
<evidence type="ECO:0000256" key="3">
    <source>
        <dbReference type="SAM" id="MobiDB-lite"/>
    </source>
</evidence>
<dbReference type="GO" id="GO:0042026">
    <property type="term" value="P:protein refolding"/>
    <property type="evidence" value="ECO:0007669"/>
    <property type="project" value="TreeGrafter"/>
</dbReference>
<dbReference type="GO" id="GO:0009408">
    <property type="term" value="P:response to heat"/>
    <property type="evidence" value="ECO:0007669"/>
    <property type="project" value="TreeGrafter"/>
</dbReference>